<dbReference type="PANTHER" id="PTHR31669">
    <property type="entry name" value="PROTEIN FAR1-RELATED SEQUENCE 10-RELATED"/>
    <property type="match status" value="1"/>
</dbReference>
<evidence type="ECO:0000256" key="3">
    <source>
        <dbReference type="ARBA" id="ARBA00022771"/>
    </source>
</evidence>
<dbReference type="InterPro" id="IPR031052">
    <property type="entry name" value="FHY3/FAR1"/>
</dbReference>
<dbReference type="InterPro" id="IPR007527">
    <property type="entry name" value="Znf_SWIM"/>
</dbReference>
<dbReference type="InterPro" id="IPR006564">
    <property type="entry name" value="Znf_PMZ"/>
</dbReference>
<dbReference type="GO" id="GO:0006355">
    <property type="term" value="P:regulation of DNA-templated transcription"/>
    <property type="evidence" value="ECO:0007669"/>
    <property type="project" value="UniProtKB-UniRule"/>
</dbReference>
<reference evidence="9" key="2">
    <citation type="submission" date="2020-03" db="EMBL/GenBank/DDBJ databases">
        <title>Walnut 2.0.</title>
        <authorList>
            <person name="Marrano A."/>
            <person name="Britton M."/>
            <person name="Zimin A.V."/>
            <person name="Zaini P.A."/>
            <person name="Workman R."/>
            <person name="Puiu D."/>
            <person name="Bianco L."/>
            <person name="Allen B.J."/>
            <person name="Troggio M."/>
            <person name="Leslie C.A."/>
            <person name="Timp W."/>
            <person name="Dendekar A."/>
            <person name="Salzberg S.L."/>
            <person name="Neale D.B."/>
        </authorList>
    </citation>
    <scope>NUCLEOTIDE SEQUENCE</scope>
    <source>
        <tissue evidence="9">Leaves</tissue>
    </source>
</reference>
<evidence type="ECO:0000256" key="4">
    <source>
        <dbReference type="ARBA" id="ARBA00022833"/>
    </source>
</evidence>
<name>A0A833X3N6_JUGRE</name>
<dbReference type="PROSITE" id="PS50966">
    <property type="entry name" value="ZF_SWIM"/>
    <property type="match status" value="1"/>
</dbReference>
<dbReference type="Gramene" id="Jr10_13640_p1">
    <property type="protein sequence ID" value="cds.Jr10_13640_p1"/>
    <property type="gene ID" value="Jr10_13640"/>
</dbReference>
<evidence type="ECO:0000256" key="5">
    <source>
        <dbReference type="PROSITE-ProRule" id="PRU00325"/>
    </source>
</evidence>
<accession>A0A833X3N6</accession>
<feature type="compositionally biased region" description="Basic residues" evidence="7">
    <location>
        <begin position="201"/>
        <end position="216"/>
    </location>
</feature>
<dbReference type="SMART" id="SM00575">
    <property type="entry name" value="ZnF_PMZ"/>
    <property type="match status" value="1"/>
</dbReference>
<comment type="subcellular location">
    <subcellularLocation>
        <location evidence="6">Nucleus</location>
    </subcellularLocation>
</comment>
<keyword evidence="3 5" id="KW-0863">Zinc-finger</keyword>
<comment type="caution">
    <text evidence="9">The sequence shown here is derived from an EMBL/GenBank/DDBJ whole genome shotgun (WGS) entry which is preliminary data.</text>
</comment>
<sequence>MGIKYSHCVLIKTEWAISTYQVNDQRQVDDCIKQVTYQAYFNEDECEAKCMCGLFEMRGILCRHILAIFSAKDVRLLPSKYIMDRWRKDIISRYAFIRSNYDDLNNKPATGRYSTLIKICYEVAKNAAESKDNFMDMTQKLQSMNLVYTKSKSQSALANTCIEGIDIEIGSLKKVLNLHVVRGKGKPPSKRMIPTIEKVGRKSQTKNKQSKTSGKRKRKNVFNVFMSLAFYA</sequence>
<protein>
    <recommendedName>
        <fullName evidence="6">Protein FAR1-RELATED SEQUENCE</fullName>
    </recommendedName>
</protein>
<proteinExistence type="inferred from homology"/>
<evidence type="ECO:0000313" key="10">
    <source>
        <dbReference type="Proteomes" id="UP000619265"/>
    </source>
</evidence>
<evidence type="ECO:0000313" key="9">
    <source>
        <dbReference type="EMBL" id="KAF5458302.1"/>
    </source>
</evidence>
<comment type="similarity">
    <text evidence="1 6">Belongs to the FHY3/FAR1 family.</text>
</comment>
<evidence type="ECO:0000256" key="2">
    <source>
        <dbReference type="ARBA" id="ARBA00022723"/>
    </source>
</evidence>
<evidence type="ECO:0000256" key="7">
    <source>
        <dbReference type="SAM" id="MobiDB-lite"/>
    </source>
</evidence>
<gene>
    <name evidence="9" type="ORF">F2P56_022338</name>
</gene>
<dbReference type="Pfam" id="PF04434">
    <property type="entry name" value="SWIM"/>
    <property type="match status" value="1"/>
</dbReference>
<keyword evidence="2 6" id="KW-0479">Metal-binding</keyword>
<dbReference type="EMBL" id="LIHL02000010">
    <property type="protein sequence ID" value="KAF5458302.1"/>
    <property type="molecule type" value="Genomic_DNA"/>
</dbReference>
<keyword evidence="4 6" id="KW-0862">Zinc</keyword>
<dbReference type="Proteomes" id="UP000619265">
    <property type="component" value="Unassembled WGS sequence"/>
</dbReference>
<comment type="function">
    <text evidence="6">Putative transcription activator involved in regulating light control of development.</text>
</comment>
<evidence type="ECO:0000256" key="6">
    <source>
        <dbReference type="RuleBase" id="RU367018"/>
    </source>
</evidence>
<dbReference type="GO" id="GO:0005634">
    <property type="term" value="C:nucleus"/>
    <property type="evidence" value="ECO:0007669"/>
    <property type="project" value="UniProtKB-SubCell"/>
</dbReference>
<keyword evidence="6" id="KW-0539">Nucleus</keyword>
<dbReference type="GO" id="GO:0008270">
    <property type="term" value="F:zinc ion binding"/>
    <property type="evidence" value="ECO:0007669"/>
    <property type="project" value="UniProtKB-UniRule"/>
</dbReference>
<dbReference type="PANTHER" id="PTHR31669:SF283">
    <property type="entry name" value="PROTEIN FAR1-RELATED SEQUENCE"/>
    <property type="match status" value="1"/>
</dbReference>
<evidence type="ECO:0000259" key="8">
    <source>
        <dbReference type="PROSITE" id="PS50966"/>
    </source>
</evidence>
<organism evidence="9 10">
    <name type="scientific">Juglans regia</name>
    <name type="common">English walnut</name>
    <dbReference type="NCBI Taxonomy" id="51240"/>
    <lineage>
        <taxon>Eukaryota</taxon>
        <taxon>Viridiplantae</taxon>
        <taxon>Streptophyta</taxon>
        <taxon>Embryophyta</taxon>
        <taxon>Tracheophyta</taxon>
        <taxon>Spermatophyta</taxon>
        <taxon>Magnoliopsida</taxon>
        <taxon>eudicotyledons</taxon>
        <taxon>Gunneridae</taxon>
        <taxon>Pentapetalae</taxon>
        <taxon>rosids</taxon>
        <taxon>fabids</taxon>
        <taxon>Fagales</taxon>
        <taxon>Juglandaceae</taxon>
        <taxon>Juglans</taxon>
    </lineage>
</organism>
<evidence type="ECO:0000256" key="1">
    <source>
        <dbReference type="ARBA" id="ARBA00005889"/>
    </source>
</evidence>
<feature type="domain" description="SWIM-type" evidence="8">
    <location>
        <begin position="35"/>
        <end position="73"/>
    </location>
</feature>
<feature type="region of interest" description="Disordered" evidence="7">
    <location>
        <begin position="185"/>
        <end position="216"/>
    </location>
</feature>
<reference evidence="9" key="1">
    <citation type="submission" date="2015-10" db="EMBL/GenBank/DDBJ databases">
        <authorList>
            <person name="Martinez-Garcia P.J."/>
            <person name="Crepeau M.W."/>
            <person name="Puiu D."/>
            <person name="Gonzalez-Ibeas D."/>
            <person name="Whalen J."/>
            <person name="Stevens K."/>
            <person name="Paul R."/>
            <person name="Butterfield T."/>
            <person name="Britton M."/>
            <person name="Reagan R."/>
            <person name="Chakraborty S."/>
            <person name="Walawage S.L."/>
            <person name="Vasquez-Gross H.A."/>
            <person name="Cardeno C."/>
            <person name="Famula R."/>
            <person name="Pratt K."/>
            <person name="Kuruganti S."/>
            <person name="Aradhya M.K."/>
            <person name="Leslie C.A."/>
            <person name="Dandekar A.M."/>
            <person name="Salzberg S.L."/>
            <person name="Wegrzyn J.L."/>
            <person name="Langley C.H."/>
            <person name="Neale D.B."/>
        </authorList>
    </citation>
    <scope>NUCLEOTIDE SEQUENCE</scope>
    <source>
        <tissue evidence="9">Leaves</tissue>
    </source>
</reference>
<dbReference type="AlphaFoldDB" id="A0A833X3N6"/>